<dbReference type="AlphaFoldDB" id="A0A1S3H6T1"/>
<feature type="compositionally biased region" description="Basic and acidic residues" evidence="1">
    <location>
        <begin position="42"/>
        <end position="62"/>
    </location>
</feature>
<feature type="compositionally biased region" description="Basic and acidic residues" evidence="1">
    <location>
        <begin position="240"/>
        <end position="259"/>
    </location>
</feature>
<sequence length="672" mass="77225">MAAAKTSALPTVLKQYAPEYEPKFDSPKREIAKGGNLTVSSSDHKPHGGDHKAGNQKTDHHKSTDHHKQSKHGKEGKRKNEERLSRDSSFAEAAQKRYDRNYAQWQQAKVETKDTETRILKEKILLQQELIRTQDELYQKKQEVRDRRQRKKREAERITRQAKEEALRQICRESLEDDRKAKDQRREKQKLKSEKSLKSSGEEAQLSHPSAHSTRPSLSPLGSTDGQSQALSVISMLSSKTRETHHGTEMEGIQEEKTMDFPCPYANGKKKSKKLTEEQKTNLPWHHLQLYELYGDEADDFLYPKMEQTVQKQINPNLRKQGGRAGAEVLWGTLRGDTTKRLMRADGRIPGELKNAYGAFVREGLDQGRRPVMRNFCATEDVPDMPKLLDQSVLTNARDLRHKLGLMFRGTQINADKTKVLIFNNPLPDFNNAEGEESISRYLPSWMPDNWDEESEHSYKKWLISKESEPSLPIQPLLEQQTSFSLENIPEDQELALNQNSHGDLSNLDLDKMDIGMDMLPIEDQWSFLNNLKQIPKSSKSRIHFLTEKEATVPGQFSRKYKELEESRTIPQAVSQEAKQQLEQQKQQYSQQPETPRSATGVRSALSIRETDSRKSRSRTAPPNSSEFQYIDRYTSKWQPLDMHALLEYTDNKGAPGEGKFRTGQTKMFKVA</sequence>
<feature type="compositionally biased region" description="Polar residues" evidence="1">
    <location>
        <begin position="207"/>
        <end position="239"/>
    </location>
</feature>
<dbReference type="RefSeq" id="XP_013380834.1">
    <property type="nucleotide sequence ID" value="XM_013525380.1"/>
</dbReference>
<dbReference type="Proteomes" id="UP000085678">
    <property type="component" value="Unplaced"/>
</dbReference>
<keyword evidence="2" id="KW-1185">Reference proteome</keyword>
<dbReference type="InParanoid" id="A0A1S3H6T1"/>
<feature type="region of interest" description="Disordered" evidence="1">
    <location>
        <begin position="140"/>
        <end position="277"/>
    </location>
</feature>
<name>A0A1S3H6T1_LINAN</name>
<feature type="region of interest" description="Disordered" evidence="1">
    <location>
        <begin position="1"/>
        <end position="100"/>
    </location>
</feature>
<accession>A0A1S3H6T1</accession>
<dbReference type="KEGG" id="lak:106151939"/>
<feature type="compositionally biased region" description="Polar residues" evidence="1">
    <location>
        <begin position="619"/>
        <end position="628"/>
    </location>
</feature>
<dbReference type="STRING" id="7574.A0A1S3H6T1"/>
<feature type="compositionally biased region" description="Low complexity" evidence="1">
    <location>
        <begin position="575"/>
        <end position="592"/>
    </location>
</feature>
<feature type="compositionally biased region" description="Basic residues" evidence="1">
    <location>
        <begin position="63"/>
        <end position="77"/>
    </location>
</feature>
<dbReference type="OrthoDB" id="9946729at2759"/>
<feature type="region of interest" description="Disordered" evidence="1">
    <location>
        <begin position="568"/>
        <end position="628"/>
    </location>
</feature>
<evidence type="ECO:0000313" key="2">
    <source>
        <dbReference type="Proteomes" id="UP000085678"/>
    </source>
</evidence>
<dbReference type="GeneID" id="106151939"/>
<organism evidence="2 3">
    <name type="scientific">Lingula anatina</name>
    <name type="common">Brachiopod</name>
    <name type="synonym">Lingula unguis</name>
    <dbReference type="NCBI Taxonomy" id="7574"/>
    <lineage>
        <taxon>Eukaryota</taxon>
        <taxon>Metazoa</taxon>
        <taxon>Spiralia</taxon>
        <taxon>Lophotrochozoa</taxon>
        <taxon>Brachiopoda</taxon>
        <taxon>Linguliformea</taxon>
        <taxon>Lingulata</taxon>
        <taxon>Lingulida</taxon>
        <taxon>Linguloidea</taxon>
        <taxon>Lingulidae</taxon>
        <taxon>Lingula</taxon>
    </lineage>
</organism>
<reference evidence="3" key="1">
    <citation type="submission" date="2025-08" db="UniProtKB">
        <authorList>
            <consortium name="RefSeq"/>
        </authorList>
    </citation>
    <scope>IDENTIFICATION</scope>
    <source>
        <tissue evidence="3">Gonads</tissue>
    </source>
</reference>
<evidence type="ECO:0000313" key="3">
    <source>
        <dbReference type="RefSeq" id="XP_013380834.1"/>
    </source>
</evidence>
<proteinExistence type="predicted"/>
<gene>
    <name evidence="3" type="primary">LOC106151939</name>
</gene>
<feature type="compositionally biased region" description="Basic and acidic residues" evidence="1">
    <location>
        <begin position="153"/>
        <end position="201"/>
    </location>
</feature>
<dbReference type="PANTHER" id="PTHR37352:SF1">
    <property type="entry name" value="TESTIS-SPECIFIC GENE 13 PROTEIN"/>
    <property type="match status" value="1"/>
</dbReference>
<dbReference type="PANTHER" id="PTHR37352">
    <property type="entry name" value="TESTIS-SPECIFIC GENE 13 PROTEIN"/>
    <property type="match status" value="1"/>
</dbReference>
<dbReference type="InterPro" id="IPR029241">
    <property type="entry name" value="TSGA13"/>
</dbReference>
<protein>
    <submittedName>
        <fullName evidence="3">Uncharacterized protein LOC106151939</fullName>
    </submittedName>
</protein>
<feature type="compositionally biased region" description="Basic and acidic residues" evidence="1">
    <location>
        <begin position="20"/>
        <end position="32"/>
    </location>
</feature>
<evidence type="ECO:0000256" key="1">
    <source>
        <dbReference type="SAM" id="MobiDB-lite"/>
    </source>
</evidence>